<feature type="transmembrane region" description="Helical" evidence="1">
    <location>
        <begin position="35"/>
        <end position="57"/>
    </location>
</feature>
<evidence type="ECO:0000313" key="3">
    <source>
        <dbReference type="EMBL" id="MFC3173853.1"/>
    </source>
</evidence>
<feature type="transmembrane region" description="Helical" evidence="1">
    <location>
        <begin position="12"/>
        <end position="29"/>
    </location>
</feature>
<reference evidence="4" key="1">
    <citation type="journal article" date="2019" name="Int. J. Syst. Evol. Microbiol.">
        <title>The Global Catalogue of Microorganisms (GCM) 10K type strain sequencing project: providing services to taxonomists for standard genome sequencing and annotation.</title>
        <authorList>
            <consortium name="The Broad Institute Genomics Platform"/>
            <consortium name="The Broad Institute Genome Sequencing Center for Infectious Disease"/>
            <person name="Wu L."/>
            <person name="Ma J."/>
        </authorList>
    </citation>
    <scope>NUCLEOTIDE SEQUENCE [LARGE SCALE GENOMIC DNA]</scope>
    <source>
        <strain evidence="4">KCTC 42984</strain>
    </source>
</reference>
<feature type="domain" description="Inner membrane protein YgaP-like transmembrane" evidence="2">
    <location>
        <begin position="3"/>
        <end position="62"/>
    </location>
</feature>
<organism evidence="3 4">
    <name type="scientific">Novosphingobium bradum</name>
    <dbReference type="NCBI Taxonomy" id="1737444"/>
    <lineage>
        <taxon>Bacteria</taxon>
        <taxon>Pseudomonadati</taxon>
        <taxon>Pseudomonadota</taxon>
        <taxon>Alphaproteobacteria</taxon>
        <taxon>Sphingomonadales</taxon>
        <taxon>Sphingomonadaceae</taxon>
        <taxon>Novosphingobium</taxon>
    </lineage>
</organism>
<keyword evidence="1" id="KW-0472">Membrane</keyword>
<dbReference type="Pfam" id="PF11127">
    <property type="entry name" value="YgaP-like_TM"/>
    <property type="match status" value="1"/>
</dbReference>
<evidence type="ECO:0000259" key="2">
    <source>
        <dbReference type="Pfam" id="PF11127"/>
    </source>
</evidence>
<accession>A0ABV7IME1</accession>
<sequence>MFKTNVGGIDRVLRIVVGLVLIALVFIGPKTPWGWIGIIPLATGFLRTCPVYSLLGLNSCPRE</sequence>
<proteinExistence type="predicted"/>
<protein>
    <submittedName>
        <fullName evidence="3">DUF2892 domain-containing protein</fullName>
    </submittedName>
</protein>
<dbReference type="Proteomes" id="UP001595604">
    <property type="component" value="Unassembled WGS sequence"/>
</dbReference>
<dbReference type="InterPro" id="IPR021309">
    <property type="entry name" value="YgaP-like_TM"/>
</dbReference>
<comment type="caution">
    <text evidence="3">The sequence shown here is derived from an EMBL/GenBank/DDBJ whole genome shotgun (WGS) entry which is preliminary data.</text>
</comment>
<keyword evidence="4" id="KW-1185">Reference proteome</keyword>
<name>A0ABV7IME1_9SPHN</name>
<keyword evidence="1" id="KW-0812">Transmembrane</keyword>
<dbReference type="EMBL" id="JBHRTQ010000007">
    <property type="protein sequence ID" value="MFC3173853.1"/>
    <property type="molecule type" value="Genomic_DNA"/>
</dbReference>
<evidence type="ECO:0000256" key="1">
    <source>
        <dbReference type="SAM" id="Phobius"/>
    </source>
</evidence>
<dbReference type="RefSeq" id="WP_379509237.1">
    <property type="nucleotide sequence ID" value="NZ_JBHRTQ010000007.1"/>
</dbReference>
<keyword evidence="1" id="KW-1133">Transmembrane helix</keyword>
<evidence type="ECO:0000313" key="4">
    <source>
        <dbReference type="Proteomes" id="UP001595604"/>
    </source>
</evidence>
<gene>
    <name evidence="3" type="ORF">ACFOD9_06270</name>
</gene>